<feature type="transmembrane region" description="Helical" evidence="1">
    <location>
        <begin position="120"/>
        <end position="142"/>
    </location>
</feature>
<reference evidence="3" key="1">
    <citation type="submission" date="2015-12" db="EMBL/GenBank/DDBJ databases">
        <authorList>
            <person name="Shamseldin A."/>
            <person name="Moawad H."/>
            <person name="Abd El-Rahim W.M."/>
            <person name="Sadowsky M.J."/>
        </authorList>
    </citation>
    <scope>NUCLEOTIDE SEQUENCE [LARGE SCALE GENOMIC DNA]</scope>
    <source>
        <strain evidence="3">JAM AC0309</strain>
    </source>
</reference>
<dbReference type="KEGG" id="malk:MalAC0309_1984"/>
<gene>
    <name evidence="2" type="ORF">MalAC0309_1984</name>
</gene>
<sequence>MSTPTAAVSSDRESPAAGGTLWFILVSLAAAWVVSLAAAGVLFGDWGEGAAAALWATPMILALAIVPVGIAAIVGHIVSGHTRRAWVRFAVIAVVVTTVTFIGLASFTGGDIVQGLTDPLVLVVPLIAGPALAAGAVAPWFAGFASPRRAFTATVLDTTAKDTEAGRTP</sequence>
<keyword evidence="1" id="KW-0472">Membrane</keyword>
<evidence type="ECO:0000313" key="2">
    <source>
        <dbReference type="EMBL" id="BAU32829.1"/>
    </source>
</evidence>
<dbReference type="AlphaFoldDB" id="A0A0U5BWI2"/>
<evidence type="ECO:0000256" key="1">
    <source>
        <dbReference type="SAM" id="Phobius"/>
    </source>
</evidence>
<dbReference type="Proteomes" id="UP000218965">
    <property type="component" value="Chromosome"/>
</dbReference>
<organism evidence="2 3">
    <name type="scientific">Microcella alkaliphila</name>
    <dbReference type="NCBI Taxonomy" id="279828"/>
    <lineage>
        <taxon>Bacteria</taxon>
        <taxon>Bacillati</taxon>
        <taxon>Actinomycetota</taxon>
        <taxon>Actinomycetes</taxon>
        <taxon>Micrococcales</taxon>
        <taxon>Microbacteriaceae</taxon>
        <taxon>Microcella</taxon>
    </lineage>
</organism>
<dbReference type="EMBL" id="AP017315">
    <property type="protein sequence ID" value="BAU32829.1"/>
    <property type="molecule type" value="Genomic_DNA"/>
</dbReference>
<feature type="transmembrane region" description="Helical" evidence="1">
    <location>
        <begin position="85"/>
        <end position="108"/>
    </location>
</feature>
<evidence type="ECO:0000313" key="3">
    <source>
        <dbReference type="Proteomes" id="UP000218965"/>
    </source>
</evidence>
<reference evidence="2 3" key="2">
    <citation type="submission" date="2016-01" db="EMBL/GenBank/DDBJ databases">
        <title>Microcella alkaliphila JAM AC0309 whole genome shotgun sequence.</title>
        <authorList>
            <person name="Kurata A."/>
            <person name="Hirose Y."/>
            <person name="Kishimoto N."/>
            <person name="Kobayashi T."/>
        </authorList>
    </citation>
    <scope>NUCLEOTIDE SEQUENCE [LARGE SCALE GENOMIC DNA]</scope>
    <source>
        <strain evidence="2 3">JAM AC0309</strain>
    </source>
</reference>
<feature type="transmembrane region" description="Helical" evidence="1">
    <location>
        <begin position="55"/>
        <end position="78"/>
    </location>
</feature>
<keyword evidence="1" id="KW-1133">Transmembrane helix</keyword>
<accession>A0A0U5BWI2</accession>
<protein>
    <submittedName>
        <fullName evidence="2">Ig-like domain-containing surface protein</fullName>
    </submittedName>
</protein>
<proteinExistence type="predicted"/>
<dbReference type="RefSeq" id="WP_150129250.1">
    <property type="nucleotide sequence ID" value="NZ_AP017315.1"/>
</dbReference>
<feature type="transmembrane region" description="Helical" evidence="1">
    <location>
        <begin position="21"/>
        <end position="43"/>
    </location>
</feature>
<keyword evidence="1" id="KW-0812">Transmembrane</keyword>
<name>A0A0U5BWI2_9MICO</name>